<evidence type="ECO:0000259" key="7">
    <source>
        <dbReference type="PROSITE" id="PS50850"/>
    </source>
</evidence>
<organism evidence="9 10">
    <name type="scientific">Sclerotinia borealis (strain F-4128)</name>
    <dbReference type="NCBI Taxonomy" id="1432307"/>
    <lineage>
        <taxon>Eukaryota</taxon>
        <taxon>Fungi</taxon>
        <taxon>Dikarya</taxon>
        <taxon>Ascomycota</taxon>
        <taxon>Pezizomycotina</taxon>
        <taxon>Leotiomycetes</taxon>
        <taxon>Helotiales</taxon>
        <taxon>Sclerotiniaceae</taxon>
        <taxon>Sclerotinia</taxon>
    </lineage>
</organism>
<comment type="subcellular location">
    <subcellularLocation>
        <location evidence="1">Membrane</location>
        <topology evidence="1">Multi-pass membrane protein</topology>
    </subcellularLocation>
</comment>
<dbReference type="InterPro" id="IPR006094">
    <property type="entry name" value="Oxid_FAD_bind_N"/>
</dbReference>
<name>W9CGY2_SCLBF</name>
<evidence type="ECO:0000256" key="5">
    <source>
        <dbReference type="ARBA" id="ARBA00023002"/>
    </source>
</evidence>
<keyword evidence="3" id="KW-0285">Flavoprotein</keyword>
<feature type="transmembrane region" description="Helical" evidence="6">
    <location>
        <begin position="850"/>
        <end position="871"/>
    </location>
</feature>
<feature type="transmembrane region" description="Helical" evidence="6">
    <location>
        <begin position="629"/>
        <end position="650"/>
    </location>
</feature>
<dbReference type="CDD" id="cd06174">
    <property type="entry name" value="MFS"/>
    <property type="match status" value="1"/>
</dbReference>
<dbReference type="Proteomes" id="UP000019487">
    <property type="component" value="Unassembled WGS sequence"/>
</dbReference>
<sequence>MPVTSSNTVHSRKRDAGILANFSRQFSKGGQQAIIRPACRVTPISAEDVSATVKVLKSQDCQFAVKSGGHACFAGASNIENAVVIDLSNLDQIKISSNKTEVSVGAGTQWSNLYPVMDKARIGVIGGRVVGIGVGGLTLGGGISFHSGRYGFACDNVNNYQVVLANGSIRNTNQKSYPDLYWALRGGGNNFGIVTRFDLASFEQRDMWGGTTISSATELPNYIEALAYLNINHASDPFAAVFLAYAYLPAAGITLVSATLDYGKPVANPPIFGNFTSLPTISSTFQITNLTTLINGTEEAQPSGLRESYWTLTILNDADLMKDLCKIFDQELQSITNATNVLPAIIFQPISEPMISHSSKNGGNALGITAEDGPLILVNIAIQWTNIADDSRIRVFAENCVARSTTLAKELSREALGLTNYLFANTSAGFSLHYNVFGSEIVYLERRSNFIQYILRSVEECGIGKMLTPFSGQGCLSDVHPCHSKDFEPSDKNSDVPSKQCGLLFHNFPISSTENMASLKFRGNTSVMSSNHVPVVENVYSTPNTPTIDLGIKEKDGITVSAVSASDNEEQSDIANNERLTGNNIPMKWKLASILLVSMIGFGSHWSSGITGAMKSTIKKEMNINNKQYALLSASQDFMVTALMLVSGVVTDRIGGAGAIFYGNIIFTIGSILIAGAAQTRNYQFMIGGTVVQAFGDIATQVAQYKVFSSWFAPNHGFASTLAFELGIGKIGAFVGKASANIISKNTGNFANVYWVSVAMNLFCNLMTLGFYIFTRYTNKKFPSTADPATGEKLTEGNKKFEFRKVLELPWTFWVVLAFSLFETSTAGLFTSNATEMVEQRLNVSSVKAGWYTSAIQYGGFFFVPLIGIFVDIWGNRITLFAVTGFAVLTAMSIVNWAPSSQGTDAAFGIYAFAYCFGPTLIIDSIRTSMWHQSVFGSAYALKITMNNAMSIIVGIVAGVIQDADNNSYGKVTILYVALSAASAVVALIMIALSYYCIDFRILQWTRKQRIANGQLIIDRKEKFHNENGRRNRLVSKLCCGALCVLVLGSWCAYFWGVATGNNNG</sequence>
<evidence type="ECO:0000313" key="10">
    <source>
        <dbReference type="Proteomes" id="UP000019487"/>
    </source>
</evidence>
<feature type="transmembrane region" description="Helical" evidence="6">
    <location>
        <begin position="944"/>
        <end position="962"/>
    </location>
</feature>
<protein>
    <recommendedName>
        <fullName evidence="11">FAD-binding PCMH-type domain-containing protein</fullName>
    </recommendedName>
</protein>
<dbReference type="SUPFAM" id="SSF56176">
    <property type="entry name" value="FAD-binding/transporter-associated domain-like"/>
    <property type="match status" value="1"/>
</dbReference>
<evidence type="ECO:0000256" key="2">
    <source>
        <dbReference type="ARBA" id="ARBA00005466"/>
    </source>
</evidence>
<comment type="caution">
    <text evidence="9">The sequence shown here is derived from an EMBL/GenBank/DDBJ whole genome shotgun (WGS) entry which is preliminary data.</text>
</comment>
<dbReference type="SUPFAM" id="SSF103473">
    <property type="entry name" value="MFS general substrate transporter"/>
    <property type="match status" value="1"/>
</dbReference>
<feature type="transmembrane region" description="Helical" evidence="6">
    <location>
        <begin position="1034"/>
        <end position="1056"/>
    </location>
</feature>
<dbReference type="Gene3D" id="1.20.1250.20">
    <property type="entry name" value="MFS general substrate transporter like domains"/>
    <property type="match status" value="2"/>
</dbReference>
<dbReference type="STRING" id="1432307.W9CGY2"/>
<dbReference type="GO" id="GO:0071949">
    <property type="term" value="F:FAD binding"/>
    <property type="evidence" value="ECO:0007669"/>
    <property type="project" value="InterPro"/>
</dbReference>
<feature type="transmembrane region" description="Helical" evidence="6">
    <location>
        <begin position="589"/>
        <end position="608"/>
    </location>
</feature>
<keyword evidence="10" id="KW-1185">Reference proteome</keyword>
<dbReference type="AlphaFoldDB" id="W9CGY2"/>
<keyword evidence="6" id="KW-1133">Transmembrane helix</keyword>
<evidence type="ECO:0000259" key="8">
    <source>
        <dbReference type="PROSITE" id="PS51387"/>
    </source>
</evidence>
<keyword evidence="6" id="KW-0472">Membrane</keyword>
<evidence type="ECO:0000256" key="1">
    <source>
        <dbReference type="ARBA" id="ARBA00004141"/>
    </source>
</evidence>
<keyword evidence="5" id="KW-0560">Oxidoreductase</keyword>
<keyword evidence="6" id="KW-0812">Transmembrane</keyword>
<evidence type="ECO:0000256" key="4">
    <source>
        <dbReference type="ARBA" id="ARBA00022827"/>
    </source>
</evidence>
<dbReference type="Pfam" id="PF07690">
    <property type="entry name" value="MFS_1"/>
    <property type="match status" value="1"/>
</dbReference>
<dbReference type="GO" id="GO:0016020">
    <property type="term" value="C:membrane"/>
    <property type="evidence" value="ECO:0007669"/>
    <property type="project" value="UniProtKB-SubCell"/>
</dbReference>
<dbReference type="PROSITE" id="PS51387">
    <property type="entry name" value="FAD_PCMH"/>
    <property type="match status" value="1"/>
</dbReference>
<comment type="similarity">
    <text evidence="2">Belongs to the oxygen-dependent FAD-linked oxidoreductase family.</text>
</comment>
<dbReference type="GO" id="GO:0016491">
    <property type="term" value="F:oxidoreductase activity"/>
    <property type="evidence" value="ECO:0007669"/>
    <property type="project" value="UniProtKB-KW"/>
</dbReference>
<dbReference type="Pfam" id="PF01565">
    <property type="entry name" value="FAD_binding_4"/>
    <property type="match status" value="1"/>
</dbReference>
<dbReference type="InterPro" id="IPR050416">
    <property type="entry name" value="FAD-linked_Oxidoreductase"/>
</dbReference>
<feature type="transmembrane region" description="Helical" evidence="6">
    <location>
        <begin position="753"/>
        <end position="774"/>
    </location>
</feature>
<dbReference type="InterPro" id="IPR016169">
    <property type="entry name" value="FAD-bd_PCMH_sub2"/>
</dbReference>
<dbReference type="InterPro" id="IPR011701">
    <property type="entry name" value="MFS"/>
</dbReference>
<dbReference type="PANTHER" id="PTHR42973:SF34">
    <property type="entry name" value="FAD BINDING DOMAIN PROTEIN (AFU_ORTHOLOGUE AFUA_3G02770)"/>
    <property type="match status" value="1"/>
</dbReference>
<evidence type="ECO:0000256" key="3">
    <source>
        <dbReference type="ARBA" id="ARBA00022630"/>
    </source>
</evidence>
<feature type="transmembrane region" description="Helical" evidence="6">
    <location>
        <begin position="809"/>
        <end position="830"/>
    </location>
</feature>
<accession>W9CGY2</accession>
<dbReference type="InterPro" id="IPR016166">
    <property type="entry name" value="FAD-bd_PCMH"/>
</dbReference>
<feature type="domain" description="FAD-binding PCMH-type" evidence="8">
    <location>
        <begin position="33"/>
        <end position="204"/>
    </location>
</feature>
<feature type="transmembrane region" description="Helical" evidence="6">
    <location>
        <begin position="974"/>
        <end position="998"/>
    </location>
</feature>
<proteinExistence type="inferred from homology"/>
<evidence type="ECO:0008006" key="11">
    <source>
        <dbReference type="Google" id="ProtNLM"/>
    </source>
</evidence>
<dbReference type="EMBL" id="AYSA01000208">
    <property type="protein sequence ID" value="ESZ95126.1"/>
    <property type="molecule type" value="Genomic_DNA"/>
</dbReference>
<dbReference type="PROSITE" id="PS50850">
    <property type="entry name" value="MFS"/>
    <property type="match status" value="1"/>
</dbReference>
<evidence type="ECO:0000256" key="6">
    <source>
        <dbReference type="SAM" id="Phobius"/>
    </source>
</evidence>
<dbReference type="OrthoDB" id="424834at2759"/>
<reference evidence="9 10" key="1">
    <citation type="journal article" date="2014" name="Genome Announc.">
        <title>Draft genome sequence of Sclerotinia borealis, a psychrophilic plant pathogenic fungus.</title>
        <authorList>
            <person name="Mardanov A.V."/>
            <person name="Beletsky A.V."/>
            <person name="Kadnikov V.V."/>
            <person name="Ignatov A.N."/>
            <person name="Ravin N.V."/>
        </authorList>
    </citation>
    <scope>NUCLEOTIDE SEQUENCE [LARGE SCALE GENOMIC DNA]</scope>
    <source>
        <strain evidence="10">F-4157</strain>
    </source>
</reference>
<feature type="transmembrane region" description="Helical" evidence="6">
    <location>
        <begin position="878"/>
        <end position="900"/>
    </location>
</feature>
<dbReference type="InterPro" id="IPR036318">
    <property type="entry name" value="FAD-bd_PCMH-like_sf"/>
</dbReference>
<dbReference type="PANTHER" id="PTHR42973">
    <property type="entry name" value="BINDING OXIDOREDUCTASE, PUTATIVE (AFU_ORTHOLOGUE AFUA_1G17690)-RELATED"/>
    <property type="match status" value="1"/>
</dbReference>
<keyword evidence="4" id="KW-0274">FAD</keyword>
<gene>
    <name evidence="9" type="ORF">SBOR_4493</name>
</gene>
<dbReference type="InterPro" id="IPR020846">
    <property type="entry name" value="MFS_dom"/>
</dbReference>
<dbReference type="Gene3D" id="3.30.465.10">
    <property type="match status" value="1"/>
</dbReference>
<feature type="domain" description="Major facilitator superfamily (MFS) profile" evidence="7">
    <location>
        <begin position="593"/>
        <end position="995"/>
    </location>
</feature>
<dbReference type="HOGENOM" id="CLU_288578_0_0_1"/>
<feature type="transmembrane region" description="Helical" evidence="6">
    <location>
        <begin position="906"/>
        <end position="923"/>
    </location>
</feature>
<evidence type="ECO:0000313" key="9">
    <source>
        <dbReference type="EMBL" id="ESZ95126.1"/>
    </source>
</evidence>
<dbReference type="InterPro" id="IPR036259">
    <property type="entry name" value="MFS_trans_sf"/>
</dbReference>
<feature type="transmembrane region" description="Helical" evidence="6">
    <location>
        <begin position="656"/>
        <end position="678"/>
    </location>
</feature>
<dbReference type="GO" id="GO:0022857">
    <property type="term" value="F:transmembrane transporter activity"/>
    <property type="evidence" value="ECO:0007669"/>
    <property type="project" value="InterPro"/>
</dbReference>